<dbReference type="CDD" id="cd00093">
    <property type="entry name" value="HTH_XRE"/>
    <property type="match status" value="1"/>
</dbReference>
<keyword evidence="4" id="KW-1185">Reference proteome</keyword>
<comment type="caution">
    <text evidence="3">The sequence shown here is derived from an EMBL/GenBank/DDBJ whole genome shotgun (WGS) entry which is preliminary data.</text>
</comment>
<dbReference type="PANTHER" id="PTHR46797">
    <property type="entry name" value="HTH-TYPE TRANSCRIPTIONAL REGULATOR"/>
    <property type="match status" value="1"/>
</dbReference>
<keyword evidence="1" id="KW-0238">DNA-binding</keyword>
<dbReference type="Pfam" id="PF01381">
    <property type="entry name" value="HTH_3"/>
    <property type="match status" value="1"/>
</dbReference>
<dbReference type="InterPro" id="IPR014710">
    <property type="entry name" value="RmlC-like_jellyroll"/>
</dbReference>
<dbReference type="InterPro" id="IPR001387">
    <property type="entry name" value="Cro/C1-type_HTH"/>
</dbReference>
<evidence type="ECO:0000256" key="1">
    <source>
        <dbReference type="ARBA" id="ARBA00023125"/>
    </source>
</evidence>
<dbReference type="InterPro" id="IPR010982">
    <property type="entry name" value="Lambda_DNA-bd_dom_sf"/>
</dbReference>
<dbReference type="PANTHER" id="PTHR46797:SF1">
    <property type="entry name" value="METHYLPHOSPHONATE SYNTHASE"/>
    <property type="match status" value="1"/>
</dbReference>
<dbReference type="InterPro" id="IPR011051">
    <property type="entry name" value="RmlC_Cupin_sf"/>
</dbReference>
<evidence type="ECO:0000313" key="4">
    <source>
        <dbReference type="Proteomes" id="UP001652503"/>
    </source>
</evidence>
<reference evidence="3 4" key="1">
    <citation type="submission" date="2022-10" db="EMBL/GenBank/DDBJ databases">
        <title>Defluviimonas sp. nov., isolated from ocean surface water.</title>
        <authorList>
            <person name="He W."/>
            <person name="Wang L."/>
            <person name="Zhang D.-F."/>
        </authorList>
    </citation>
    <scope>NUCLEOTIDE SEQUENCE [LARGE SCALE GENOMIC DNA]</scope>
    <source>
        <strain evidence="3 4">WL0075</strain>
    </source>
</reference>
<evidence type="ECO:0000259" key="2">
    <source>
        <dbReference type="PROSITE" id="PS50943"/>
    </source>
</evidence>
<proteinExistence type="predicted"/>
<dbReference type="InterPro" id="IPR013096">
    <property type="entry name" value="Cupin_2"/>
</dbReference>
<feature type="domain" description="HTH cro/C1-type" evidence="2">
    <location>
        <begin position="27"/>
        <end position="81"/>
    </location>
</feature>
<dbReference type="SUPFAM" id="SSF51182">
    <property type="entry name" value="RmlC-like cupins"/>
    <property type="match status" value="1"/>
</dbReference>
<dbReference type="Gene3D" id="2.60.120.10">
    <property type="entry name" value="Jelly Rolls"/>
    <property type="match status" value="1"/>
</dbReference>
<accession>A0ABT2Z1H0</accession>
<dbReference type="InterPro" id="IPR050807">
    <property type="entry name" value="TransReg_Diox_bact_type"/>
</dbReference>
<evidence type="ECO:0000313" key="3">
    <source>
        <dbReference type="EMBL" id="MCV2864601.1"/>
    </source>
</evidence>
<dbReference type="PROSITE" id="PS50943">
    <property type="entry name" value="HTH_CROC1"/>
    <property type="match status" value="1"/>
</dbReference>
<organism evidence="3 4">
    <name type="scientific">Albidovulum sediminicola</name>
    <dbReference type="NCBI Taxonomy" id="2984331"/>
    <lineage>
        <taxon>Bacteria</taxon>
        <taxon>Pseudomonadati</taxon>
        <taxon>Pseudomonadota</taxon>
        <taxon>Alphaproteobacteria</taxon>
        <taxon>Rhodobacterales</taxon>
        <taxon>Paracoccaceae</taxon>
        <taxon>Albidovulum</taxon>
    </lineage>
</organism>
<dbReference type="Pfam" id="PF07883">
    <property type="entry name" value="Cupin_2"/>
    <property type="match status" value="1"/>
</dbReference>
<dbReference type="SUPFAM" id="SSF47413">
    <property type="entry name" value="lambda repressor-like DNA-binding domains"/>
    <property type="match status" value="1"/>
</dbReference>
<dbReference type="RefSeq" id="WP_263721119.1">
    <property type="nucleotide sequence ID" value="NZ_JAOWLA010000006.1"/>
</dbReference>
<dbReference type="Proteomes" id="UP001652503">
    <property type="component" value="Unassembled WGS sequence"/>
</dbReference>
<name>A0ABT2Z1H0_9RHOB</name>
<protein>
    <submittedName>
        <fullName evidence="3">Helix-turn-helix domain-containing protein</fullName>
    </submittedName>
</protein>
<dbReference type="SMART" id="SM00530">
    <property type="entry name" value="HTH_XRE"/>
    <property type="match status" value="1"/>
</dbReference>
<gene>
    <name evidence="3" type="ORF">OE647_07605</name>
</gene>
<dbReference type="EMBL" id="JAOWLA010000006">
    <property type="protein sequence ID" value="MCV2864601.1"/>
    <property type="molecule type" value="Genomic_DNA"/>
</dbReference>
<dbReference type="Gene3D" id="1.10.260.40">
    <property type="entry name" value="lambda repressor-like DNA-binding domains"/>
    <property type="match status" value="1"/>
</dbReference>
<sequence>MTDPNTDVISIRPDARSEISSAVGTSVSRLRAHASITLRELGKKSGVSPAMISRIENGQVSPSLSTLEALAAALDVPVIAFFQHTVHHAEIAFARAGEGLESKSVLPNHSQAYRLLGSFANTEMRFSAVRITRKRSDNGNHPLFHDAGYMLVTVLEGNCVYTCGESTYDMGPGDTLTFDAQLRHGVKSCESETVAYMVVVAEPA</sequence>